<name>A0A0D6JNL3_9EURY</name>
<keyword evidence="6 7" id="KW-0472">Membrane</keyword>
<dbReference type="PANTHER" id="PTHR32243">
    <property type="entry name" value="MALTOSE TRANSPORT SYSTEM PERMEASE-RELATED"/>
    <property type="match status" value="1"/>
</dbReference>
<feature type="transmembrane region" description="Helical" evidence="7">
    <location>
        <begin position="265"/>
        <end position="290"/>
    </location>
</feature>
<sequence>MSNETPGAGIGSDDADTKRGPLGRWVDSAIKNPDRVYRAMFYVAMLFFLVTTLFPFYWLLVLALTPNNLIADMGLVPNGFNPQVFVAMFERVPFHYYMFNSFVLGITTTVLVLLIASLAGYVFGRLRFPGKGVLMLGILAISYFPPAAFLIPLFELFTGNTSLTVGMVTISTPDLFNTPAPMVFPFSALFLPLSIFILTTFYGQIPDGLEDAARVEGTTRLGALFRVIVPLSAPGVATAGVLTFISVYNELEDAARVEGTTRLGALFRVIVPLSAPGVATAGVLTFISVYNEFFFSFLMNNGEADSWAPIVAGILKYQGQFDTPYNLMAAASIVGVLPVAILVIIAQERIVSGLTAGALKE</sequence>
<gene>
    <name evidence="9" type="primary">sugB_1</name>
    <name evidence="9" type="ORF">BN996_00958</name>
</gene>
<evidence type="ECO:0000313" key="9">
    <source>
        <dbReference type="EMBL" id="CQR49497.1"/>
    </source>
</evidence>
<keyword evidence="3" id="KW-1003">Cell membrane</keyword>
<dbReference type="InterPro" id="IPR035906">
    <property type="entry name" value="MetI-like_sf"/>
</dbReference>
<evidence type="ECO:0000313" key="10">
    <source>
        <dbReference type="Proteomes" id="UP000198902"/>
    </source>
</evidence>
<feature type="transmembrane region" description="Helical" evidence="7">
    <location>
        <begin position="133"/>
        <end position="154"/>
    </location>
</feature>
<dbReference type="Proteomes" id="UP000198902">
    <property type="component" value="Unassembled WGS sequence"/>
</dbReference>
<dbReference type="SUPFAM" id="SSF161098">
    <property type="entry name" value="MetI-like"/>
    <property type="match status" value="2"/>
</dbReference>
<evidence type="ECO:0000256" key="6">
    <source>
        <dbReference type="ARBA" id="ARBA00023136"/>
    </source>
</evidence>
<dbReference type="InterPro" id="IPR050901">
    <property type="entry name" value="BP-dep_ABC_trans_perm"/>
</dbReference>
<organism evidence="9 10">
    <name type="scientific">Haloferax massiliensis</name>
    <dbReference type="NCBI Taxonomy" id="1476858"/>
    <lineage>
        <taxon>Archaea</taxon>
        <taxon>Methanobacteriati</taxon>
        <taxon>Methanobacteriota</taxon>
        <taxon>Stenosarchaea group</taxon>
        <taxon>Halobacteria</taxon>
        <taxon>Halobacteriales</taxon>
        <taxon>Haloferacaceae</taxon>
        <taxon>Haloferax</taxon>
    </lineage>
</organism>
<dbReference type="Pfam" id="PF00528">
    <property type="entry name" value="BPD_transp_1"/>
    <property type="match status" value="1"/>
</dbReference>
<dbReference type="EMBL" id="CSTE01000002">
    <property type="protein sequence ID" value="CQR49497.1"/>
    <property type="molecule type" value="Genomic_DNA"/>
</dbReference>
<evidence type="ECO:0000256" key="3">
    <source>
        <dbReference type="ARBA" id="ARBA00022475"/>
    </source>
</evidence>
<dbReference type="AlphaFoldDB" id="A0A0D6JNL3"/>
<feature type="transmembrane region" description="Helical" evidence="7">
    <location>
        <begin position="325"/>
        <end position="346"/>
    </location>
</feature>
<dbReference type="InterPro" id="IPR000515">
    <property type="entry name" value="MetI-like"/>
</dbReference>
<dbReference type="Gene3D" id="1.10.3720.10">
    <property type="entry name" value="MetI-like"/>
    <property type="match status" value="2"/>
</dbReference>
<feature type="transmembrane region" description="Helical" evidence="7">
    <location>
        <begin position="97"/>
        <end position="121"/>
    </location>
</feature>
<proteinExistence type="inferred from homology"/>
<keyword evidence="2 7" id="KW-0813">Transport</keyword>
<evidence type="ECO:0000256" key="7">
    <source>
        <dbReference type="RuleBase" id="RU363032"/>
    </source>
</evidence>
<protein>
    <submittedName>
        <fullName evidence="9">Trehalose transport system permease protein SugB</fullName>
    </submittedName>
</protein>
<evidence type="ECO:0000256" key="1">
    <source>
        <dbReference type="ARBA" id="ARBA00004651"/>
    </source>
</evidence>
<evidence type="ECO:0000256" key="5">
    <source>
        <dbReference type="ARBA" id="ARBA00022989"/>
    </source>
</evidence>
<feature type="domain" description="ABC transmembrane type-1" evidence="8">
    <location>
        <begin position="98"/>
        <end position="346"/>
    </location>
</feature>
<feature type="transmembrane region" description="Helical" evidence="7">
    <location>
        <begin position="39"/>
        <end position="60"/>
    </location>
</feature>
<feature type="transmembrane region" description="Helical" evidence="7">
    <location>
        <begin position="182"/>
        <end position="202"/>
    </location>
</feature>
<dbReference type="CDD" id="cd06261">
    <property type="entry name" value="TM_PBP2"/>
    <property type="match status" value="1"/>
</dbReference>
<evidence type="ECO:0000256" key="2">
    <source>
        <dbReference type="ARBA" id="ARBA00022448"/>
    </source>
</evidence>
<dbReference type="GO" id="GO:0055085">
    <property type="term" value="P:transmembrane transport"/>
    <property type="evidence" value="ECO:0007669"/>
    <property type="project" value="InterPro"/>
</dbReference>
<keyword evidence="10" id="KW-1185">Reference proteome</keyword>
<keyword evidence="5 7" id="KW-1133">Transmembrane helix</keyword>
<feature type="transmembrane region" description="Helical" evidence="7">
    <location>
        <begin position="223"/>
        <end position="245"/>
    </location>
</feature>
<accession>A0A0D6JNL3</accession>
<evidence type="ECO:0000256" key="4">
    <source>
        <dbReference type="ARBA" id="ARBA00022692"/>
    </source>
</evidence>
<dbReference type="RefSeq" id="WP_089777409.1">
    <property type="nucleotide sequence ID" value="NZ_CABLRR010000002.1"/>
</dbReference>
<reference evidence="10" key="1">
    <citation type="submission" date="2015-03" db="EMBL/GenBank/DDBJ databases">
        <authorList>
            <person name="Urmite Genomes"/>
        </authorList>
    </citation>
    <scope>NUCLEOTIDE SEQUENCE [LARGE SCALE GENOMIC DNA]</scope>
    <source>
        <strain evidence="10">Arc-Hr</strain>
    </source>
</reference>
<comment type="subcellular location">
    <subcellularLocation>
        <location evidence="1 7">Cell membrane</location>
        <topology evidence="1 7">Multi-pass membrane protein</topology>
    </subcellularLocation>
</comment>
<dbReference type="PROSITE" id="PS50928">
    <property type="entry name" value="ABC_TM1"/>
    <property type="match status" value="1"/>
</dbReference>
<keyword evidence="4 7" id="KW-0812">Transmembrane</keyword>
<dbReference type="GO" id="GO:0005886">
    <property type="term" value="C:plasma membrane"/>
    <property type="evidence" value="ECO:0007669"/>
    <property type="project" value="UniProtKB-SubCell"/>
</dbReference>
<comment type="similarity">
    <text evidence="7">Belongs to the binding-protein-dependent transport system permease family.</text>
</comment>
<dbReference type="PANTHER" id="PTHR32243:SF18">
    <property type="entry name" value="INNER MEMBRANE ABC TRANSPORTER PERMEASE PROTEIN YCJP"/>
    <property type="match status" value="1"/>
</dbReference>
<evidence type="ECO:0000259" key="8">
    <source>
        <dbReference type="PROSITE" id="PS50928"/>
    </source>
</evidence>